<gene>
    <name evidence="1" type="primary">AVEN_225416_1</name>
    <name evidence="1" type="ORF">CEXT_187891</name>
</gene>
<sequence length="231" mass="27001">MNFTEILKSIQHFHENIIAKAHYSPDWNEETITNAFLWADFCEQIYEKFSEDDQTVKNLDKQMHYLTANYTGMSYCFKNLKGSCSLLCQSFLQNPNIEQTFLRDIIQRIQPSGLNFEDVILEVSVVDNLCLELLDSLKNISISNSDRLLYSEIKAELLLDFLKDVIAQLSTEEQTLMNEVSFDYDEIINHFQILLSIQDELCKTIQTHLTALLEHESKISIWHDIWSHIKP</sequence>
<protein>
    <submittedName>
        <fullName evidence="1">Uncharacterized protein</fullName>
    </submittedName>
</protein>
<dbReference type="PANTHER" id="PTHR14449">
    <property type="entry name" value="FANCONI ANEMIA GROUP F PROTEIN FANCF"/>
    <property type="match status" value="1"/>
</dbReference>
<dbReference type="InterPro" id="IPR035428">
    <property type="entry name" value="FANCF"/>
</dbReference>
<keyword evidence="2" id="KW-1185">Reference proteome</keyword>
<comment type="caution">
    <text evidence="1">The sequence shown here is derived from an EMBL/GenBank/DDBJ whole genome shotgun (WGS) entry which is preliminary data.</text>
</comment>
<organism evidence="1 2">
    <name type="scientific">Caerostris extrusa</name>
    <name type="common">Bark spider</name>
    <name type="synonym">Caerostris bankana</name>
    <dbReference type="NCBI Taxonomy" id="172846"/>
    <lineage>
        <taxon>Eukaryota</taxon>
        <taxon>Metazoa</taxon>
        <taxon>Ecdysozoa</taxon>
        <taxon>Arthropoda</taxon>
        <taxon>Chelicerata</taxon>
        <taxon>Arachnida</taxon>
        <taxon>Araneae</taxon>
        <taxon>Araneomorphae</taxon>
        <taxon>Entelegynae</taxon>
        <taxon>Araneoidea</taxon>
        <taxon>Araneidae</taxon>
        <taxon>Caerostris</taxon>
    </lineage>
</organism>
<accession>A0AAV4MNB9</accession>
<reference evidence="1 2" key="1">
    <citation type="submission" date="2021-06" db="EMBL/GenBank/DDBJ databases">
        <title>Caerostris extrusa draft genome.</title>
        <authorList>
            <person name="Kono N."/>
            <person name="Arakawa K."/>
        </authorList>
    </citation>
    <scope>NUCLEOTIDE SEQUENCE [LARGE SCALE GENOMIC DNA]</scope>
</reference>
<dbReference type="AlphaFoldDB" id="A0AAV4MNB9"/>
<dbReference type="PANTHER" id="PTHR14449:SF2">
    <property type="entry name" value="FANCONI ANEMIA GROUP F PROTEIN"/>
    <property type="match status" value="1"/>
</dbReference>
<evidence type="ECO:0000313" key="2">
    <source>
        <dbReference type="Proteomes" id="UP001054945"/>
    </source>
</evidence>
<dbReference type="Proteomes" id="UP001054945">
    <property type="component" value="Unassembled WGS sequence"/>
</dbReference>
<dbReference type="EMBL" id="BPLR01002405">
    <property type="protein sequence ID" value="GIX73395.1"/>
    <property type="molecule type" value="Genomic_DNA"/>
</dbReference>
<name>A0AAV4MNB9_CAEEX</name>
<evidence type="ECO:0000313" key="1">
    <source>
        <dbReference type="EMBL" id="GIX73395.1"/>
    </source>
</evidence>
<proteinExistence type="predicted"/>
<dbReference type="GO" id="GO:0043240">
    <property type="term" value="C:Fanconi anaemia nuclear complex"/>
    <property type="evidence" value="ECO:0007669"/>
    <property type="project" value="InterPro"/>
</dbReference>
<dbReference type="Pfam" id="PF11107">
    <property type="entry name" value="FANCF"/>
    <property type="match status" value="1"/>
</dbReference>
<dbReference type="GO" id="GO:0036297">
    <property type="term" value="P:interstrand cross-link repair"/>
    <property type="evidence" value="ECO:0007669"/>
    <property type="project" value="InterPro"/>
</dbReference>